<keyword evidence="2" id="KW-1185">Reference proteome</keyword>
<dbReference type="EMBL" id="JARBDR010000918">
    <property type="protein sequence ID" value="KAJ8301585.1"/>
    <property type="molecule type" value="Genomic_DNA"/>
</dbReference>
<dbReference type="Proteomes" id="UP001217089">
    <property type="component" value="Unassembled WGS sequence"/>
</dbReference>
<accession>A0ABQ9EDK7</accession>
<comment type="caution">
    <text evidence="1">The sequence shown here is derived from an EMBL/GenBank/DDBJ whole genome shotgun (WGS) entry which is preliminary data.</text>
</comment>
<gene>
    <name evidence="1" type="ORF">KUTeg_020572</name>
</gene>
<reference evidence="1 2" key="1">
    <citation type="submission" date="2022-12" db="EMBL/GenBank/DDBJ databases">
        <title>Chromosome-level genome of Tegillarca granosa.</title>
        <authorList>
            <person name="Kim J."/>
        </authorList>
    </citation>
    <scope>NUCLEOTIDE SEQUENCE [LARGE SCALE GENOMIC DNA]</scope>
    <source>
        <strain evidence="1">Teg-2019</strain>
        <tissue evidence="1">Adductor muscle</tissue>
    </source>
</reference>
<proteinExistence type="predicted"/>
<name>A0ABQ9EDK7_TEGGR</name>
<sequence length="133" mass="15261">MQFIYSWVFTSTTFAEFFFFGRNRALTATPARMTRNSNNSVTVRKLAPRNTPICPPTFACKKDYFRFKNSDQELVVIGETCHHKVSGKVSASRARGSVFLKTSVKQQTIQNLCRSSMYSLLARLNIHLERINK</sequence>
<organism evidence="1 2">
    <name type="scientific">Tegillarca granosa</name>
    <name type="common">Malaysian cockle</name>
    <name type="synonym">Anadara granosa</name>
    <dbReference type="NCBI Taxonomy" id="220873"/>
    <lineage>
        <taxon>Eukaryota</taxon>
        <taxon>Metazoa</taxon>
        <taxon>Spiralia</taxon>
        <taxon>Lophotrochozoa</taxon>
        <taxon>Mollusca</taxon>
        <taxon>Bivalvia</taxon>
        <taxon>Autobranchia</taxon>
        <taxon>Pteriomorphia</taxon>
        <taxon>Arcoida</taxon>
        <taxon>Arcoidea</taxon>
        <taxon>Arcidae</taxon>
        <taxon>Tegillarca</taxon>
    </lineage>
</organism>
<evidence type="ECO:0008006" key="3">
    <source>
        <dbReference type="Google" id="ProtNLM"/>
    </source>
</evidence>
<evidence type="ECO:0000313" key="1">
    <source>
        <dbReference type="EMBL" id="KAJ8301585.1"/>
    </source>
</evidence>
<evidence type="ECO:0000313" key="2">
    <source>
        <dbReference type="Proteomes" id="UP001217089"/>
    </source>
</evidence>
<protein>
    <recommendedName>
        <fullName evidence="3">Secreted protein</fullName>
    </recommendedName>
</protein>